<evidence type="ECO:0000313" key="3">
    <source>
        <dbReference type="EMBL" id="KPP56235.1"/>
    </source>
</evidence>
<dbReference type="InterPro" id="IPR055297">
    <property type="entry name" value="NEBU/NEBL"/>
</dbReference>
<dbReference type="PANTHER" id="PTHR11039">
    <property type="entry name" value="NEBULIN"/>
    <property type="match status" value="1"/>
</dbReference>
<dbReference type="Proteomes" id="UP000034805">
    <property type="component" value="Unassembled WGS sequence"/>
</dbReference>
<protein>
    <submittedName>
        <fullName evidence="3">Nebulin-like</fullName>
    </submittedName>
</protein>
<dbReference type="GO" id="GO:0071691">
    <property type="term" value="P:cardiac muscle thin filament assembly"/>
    <property type="evidence" value="ECO:0007669"/>
    <property type="project" value="TreeGrafter"/>
</dbReference>
<dbReference type="GO" id="GO:0051015">
    <property type="term" value="F:actin filament binding"/>
    <property type="evidence" value="ECO:0007669"/>
    <property type="project" value="InterPro"/>
</dbReference>
<comment type="caution">
    <text evidence="3">The sequence shown here is derived from an EMBL/GenBank/DDBJ whole genome shotgun (WGS) entry which is preliminary data.</text>
</comment>
<evidence type="ECO:0000256" key="2">
    <source>
        <dbReference type="ARBA" id="ARBA00023203"/>
    </source>
</evidence>
<dbReference type="AlphaFoldDB" id="A0A0P7T5N4"/>
<dbReference type="PROSITE" id="PS51216">
    <property type="entry name" value="NEBULIN"/>
    <property type="match status" value="5"/>
</dbReference>
<dbReference type="InterPro" id="IPR000900">
    <property type="entry name" value="Nebulin_repeat"/>
</dbReference>
<dbReference type="Pfam" id="PF00880">
    <property type="entry name" value="Nebulin"/>
    <property type="match status" value="5"/>
</dbReference>
<accession>A0A0P7T5N4</accession>
<feature type="non-terminal residue" evidence="3">
    <location>
        <position position="278"/>
    </location>
</feature>
<dbReference type="SMART" id="SM00227">
    <property type="entry name" value="NEBU"/>
    <property type="match status" value="8"/>
</dbReference>
<dbReference type="InterPro" id="IPR013998">
    <property type="entry name" value="Nebulin-like"/>
</dbReference>
<evidence type="ECO:0000313" key="4">
    <source>
        <dbReference type="Proteomes" id="UP000034805"/>
    </source>
</evidence>
<dbReference type="GO" id="GO:0030018">
    <property type="term" value="C:Z disc"/>
    <property type="evidence" value="ECO:0007669"/>
    <property type="project" value="InterPro"/>
</dbReference>
<organism evidence="3 4">
    <name type="scientific">Scleropages formosus</name>
    <name type="common">Asian bonytongue</name>
    <name type="synonym">Osteoglossum formosum</name>
    <dbReference type="NCBI Taxonomy" id="113540"/>
    <lineage>
        <taxon>Eukaryota</taxon>
        <taxon>Metazoa</taxon>
        <taxon>Chordata</taxon>
        <taxon>Craniata</taxon>
        <taxon>Vertebrata</taxon>
        <taxon>Euteleostomi</taxon>
        <taxon>Actinopterygii</taxon>
        <taxon>Neopterygii</taxon>
        <taxon>Teleostei</taxon>
        <taxon>Osteoglossocephala</taxon>
        <taxon>Osteoglossomorpha</taxon>
        <taxon>Osteoglossiformes</taxon>
        <taxon>Osteoglossidae</taxon>
        <taxon>Scleropages</taxon>
    </lineage>
</organism>
<sequence length="278" mass="31685">KKGYDMRGDAIPIKAAKASRDIASDYKYKAGYRKQVGHHIGALSIKDDPLLMLALNSAKIASDALYKKDFNESKTKFHLPVDMLIIELAKKCQIQVNDANYRTYLHRWTCLPDSNDVVHAKHIYDLRSDVVYKSDLGWLKGLGWVPIGSPEVEKAKTAASILSEKLYRQHPSKFKFTSTTQDMEMVLAKTNKDIGNKRLYTEAWESDKKKVHMMPDTLEVTLARQNKINYSVKQYKLANELAKKKGYDMRGDAIPIKAAKASRDIASDYKYKAGYRKQ</sequence>
<proteinExistence type="predicted"/>
<evidence type="ECO:0000256" key="1">
    <source>
        <dbReference type="ARBA" id="ARBA00022737"/>
    </source>
</evidence>
<keyword evidence="2" id="KW-0009">Actin-binding</keyword>
<feature type="non-terminal residue" evidence="3">
    <location>
        <position position="1"/>
    </location>
</feature>
<dbReference type="PRINTS" id="PR00510">
    <property type="entry name" value="NEBULIN"/>
</dbReference>
<dbReference type="PANTHER" id="PTHR11039:SF65">
    <property type="entry name" value="NEBULIN"/>
    <property type="match status" value="1"/>
</dbReference>
<dbReference type="EMBL" id="JARO02023738">
    <property type="protein sequence ID" value="KPP56235.1"/>
    <property type="molecule type" value="Genomic_DNA"/>
</dbReference>
<gene>
    <name evidence="3" type="ORF">Z043_126184</name>
</gene>
<keyword evidence="1" id="KW-0677">Repeat</keyword>
<reference evidence="3 4" key="1">
    <citation type="submission" date="2015-08" db="EMBL/GenBank/DDBJ databases">
        <title>The genome of the Asian arowana (Scleropages formosus).</title>
        <authorList>
            <person name="Tan M.H."/>
            <person name="Gan H.M."/>
            <person name="Croft L.J."/>
            <person name="Austin C.M."/>
        </authorList>
    </citation>
    <scope>NUCLEOTIDE SEQUENCE [LARGE SCALE GENOMIC DNA]</scope>
    <source>
        <strain evidence="3">Aro1</strain>
    </source>
</reference>
<name>A0A0P7T5N4_SCLFO</name>